<dbReference type="SUPFAM" id="SSF90123">
    <property type="entry name" value="ABC transporter transmembrane region"/>
    <property type="match status" value="1"/>
</dbReference>
<dbReference type="GO" id="GO:0015421">
    <property type="term" value="F:ABC-type oligopeptide transporter activity"/>
    <property type="evidence" value="ECO:0007669"/>
    <property type="project" value="TreeGrafter"/>
</dbReference>
<evidence type="ECO:0000256" key="9">
    <source>
        <dbReference type="SAM" id="Phobius"/>
    </source>
</evidence>
<dbReference type="InterPro" id="IPR027417">
    <property type="entry name" value="P-loop_NTPase"/>
</dbReference>
<dbReference type="SMART" id="SM00382">
    <property type="entry name" value="AAA"/>
    <property type="match status" value="1"/>
</dbReference>
<evidence type="ECO:0000256" key="4">
    <source>
        <dbReference type="ARBA" id="ARBA00022692"/>
    </source>
</evidence>
<feature type="transmembrane region" description="Helical" evidence="9">
    <location>
        <begin position="157"/>
        <end position="175"/>
    </location>
</feature>
<evidence type="ECO:0000259" key="11">
    <source>
        <dbReference type="PROSITE" id="PS50929"/>
    </source>
</evidence>
<evidence type="ECO:0000313" key="13">
    <source>
        <dbReference type="Proteomes" id="UP000215137"/>
    </source>
</evidence>
<feature type="domain" description="ABC transmembrane type-1" evidence="11">
    <location>
        <begin position="17"/>
        <end position="298"/>
    </location>
</feature>
<dbReference type="PANTHER" id="PTHR43394">
    <property type="entry name" value="ATP-DEPENDENT PERMEASE MDL1, MITOCHONDRIAL"/>
    <property type="match status" value="1"/>
</dbReference>
<dbReference type="RefSeq" id="WP_095370015.1">
    <property type="nucleotide sequence ID" value="NZ_CP022983.1"/>
</dbReference>
<dbReference type="Pfam" id="PF00664">
    <property type="entry name" value="ABC_membrane"/>
    <property type="match status" value="1"/>
</dbReference>
<dbReference type="InterPro" id="IPR003593">
    <property type="entry name" value="AAA+_ATPase"/>
</dbReference>
<evidence type="ECO:0000256" key="5">
    <source>
        <dbReference type="ARBA" id="ARBA00022741"/>
    </source>
</evidence>
<dbReference type="GO" id="GO:0016887">
    <property type="term" value="F:ATP hydrolysis activity"/>
    <property type="evidence" value="ECO:0007669"/>
    <property type="project" value="InterPro"/>
</dbReference>
<protein>
    <submittedName>
        <fullName evidence="12">ABC transporter ATP-binding protein</fullName>
    </submittedName>
</protein>
<evidence type="ECO:0000256" key="7">
    <source>
        <dbReference type="ARBA" id="ARBA00022989"/>
    </source>
</evidence>
<evidence type="ECO:0000259" key="10">
    <source>
        <dbReference type="PROSITE" id="PS50893"/>
    </source>
</evidence>
<dbReference type="InterPro" id="IPR017871">
    <property type="entry name" value="ABC_transporter-like_CS"/>
</dbReference>
<dbReference type="CDD" id="cd18548">
    <property type="entry name" value="ABC_6TM_Tm287_like"/>
    <property type="match status" value="1"/>
</dbReference>
<dbReference type="AlphaFoldDB" id="A0A248TEA6"/>
<dbReference type="GO" id="GO:0005524">
    <property type="term" value="F:ATP binding"/>
    <property type="evidence" value="ECO:0007669"/>
    <property type="project" value="UniProtKB-KW"/>
</dbReference>
<evidence type="ECO:0000256" key="3">
    <source>
        <dbReference type="ARBA" id="ARBA00022475"/>
    </source>
</evidence>
<dbReference type="GO" id="GO:0005886">
    <property type="term" value="C:plasma membrane"/>
    <property type="evidence" value="ECO:0007669"/>
    <property type="project" value="UniProtKB-SubCell"/>
</dbReference>
<dbReference type="PROSITE" id="PS50929">
    <property type="entry name" value="ABC_TM1F"/>
    <property type="match status" value="1"/>
</dbReference>
<dbReference type="FunFam" id="3.40.50.300:FF:000221">
    <property type="entry name" value="Multidrug ABC transporter ATP-binding protein"/>
    <property type="match status" value="1"/>
</dbReference>
<dbReference type="KEGG" id="bko:CKF48_03335"/>
<dbReference type="SUPFAM" id="SSF52540">
    <property type="entry name" value="P-loop containing nucleoside triphosphate hydrolases"/>
    <property type="match status" value="1"/>
</dbReference>
<feature type="transmembrane region" description="Helical" evidence="9">
    <location>
        <begin position="52"/>
        <end position="81"/>
    </location>
</feature>
<keyword evidence="3" id="KW-1003">Cell membrane</keyword>
<feature type="domain" description="ABC transporter" evidence="10">
    <location>
        <begin position="332"/>
        <end position="565"/>
    </location>
</feature>
<evidence type="ECO:0000256" key="1">
    <source>
        <dbReference type="ARBA" id="ARBA00004651"/>
    </source>
</evidence>
<evidence type="ECO:0000256" key="6">
    <source>
        <dbReference type="ARBA" id="ARBA00022840"/>
    </source>
</evidence>
<dbReference type="PROSITE" id="PS00211">
    <property type="entry name" value="ABC_TRANSPORTER_1"/>
    <property type="match status" value="1"/>
</dbReference>
<evidence type="ECO:0000256" key="2">
    <source>
        <dbReference type="ARBA" id="ARBA00022448"/>
    </source>
</evidence>
<dbReference type="Pfam" id="PF00005">
    <property type="entry name" value="ABC_tran"/>
    <property type="match status" value="1"/>
</dbReference>
<keyword evidence="7 9" id="KW-1133">Transmembrane helix</keyword>
<dbReference type="InterPro" id="IPR003439">
    <property type="entry name" value="ABC_transporter-like_ATP-bd"/>
</dbReference>
<accession>A0A248TEA6</accession>
<name>A0A248TEA6_9BACI</name>
<keyword evidence="5" id="KW-0547">Nucleotide-binding</keyword>
<sequence length="576" mass="64447">MTKILKFIKPYRVAAYIALILMLIELSVELLQPLLIGKIIDEGILNNDMSVVLYWGGMMLLLSLIAFFSGITNSYYAAFVGQNLGFSIRKKLMKKVQSFSFANFNTFPHASLITRMTNDVTQVQNIVFMGLRIMLRAPLLIIGSLILAVLVNWQLALIFLITIPVVVIFLVIVMTKGGKMFRSVQQKLDTVNNVMQESLIGLRLIKAYNRRTHEVKKFMNVSNNLKEQTASALRLMEAAMPALLFIMNVCIIFILWIGREQLQATNIEVGEVVSIINYATRMTTAFSMFSFIIMAFSRARASSERIVEVLEAKIDLEDEEDGKSLEQLKGAVTFEHVSFRYPGMSTYVLKDISFHIRPGETVAILGSTGAGKSSILQLIPRLYDPTEGAVYVDGMNLKDVKMDDLRKRIGFTPQESILFSGTVEENLAWGKSDATLSEMKAAAQDAQIHETITDLKDGYETKLGQKGINLSGGQKQRLSVARALIRKPNILILDDSTSALDLQTESKVLDAIDKYKCTLFIVTQKLSTAKRADKIMLIDDGKIIEEGTHDQLMNTSTLYREIAYSQSEQGAMNSVY</sequence>
<dbReference type="PROSITE" id="PS50893">
    <property type="entry name" value="ABC_TRANSPORTER_2"/>
    <property type="match status" value="1"/>
</dbReference>
<dbReference type="InterPro" id="IPR011527">
    <property type="entry name" value="ABC1_TM_dom"/>
</dbReference>
<comment type="subcellular location">
    <subcellularLocation>
        <location evidence="1">Cell membrane</location>
        <topology evidence="1">Multi-pass membrane protein</topology>
    </subcellularLocation>
</comment>
<keyword evidence="2" id="KW-0813">Transport</keyword>
<dbReference type="InterPro" id="IPR036640">
    <property type="entry name" value="ABC1_TM_sf"/>
</dbReference>
<dbReference type="OrthoDB" id="9770415at2"/>
<organism evidence="12 13">
    <name type="scientific">Cytobacillus kochii</name>
    <dbReference type="NCBI Taxonomy" id="859143"/>
    <lineage>
        <taxon>Bacteria</taxon>
        <taxon>Bacillati</taxon>
        <taxon>Bacillota</taxon>
        <taxon>Bacilli</taxon>
        <taxon>Bacillales</taxon>
        <taxon>Bacillaceae</taxon>
        <taxon>Cytobacillus</taxon>
    </lineage>
</organism>
<dbReference type="InterPro" id="IPR039421">
    <property type="entry name" value="Type_1_exporter"/>
</dbReference>
<dbReference type="Gene3D" id="3.40.50.300">
    <property type="entry name" value="P-loop containing nucleotide triphosphate hydrolases"/>
    <property type="match status" value="1"/>
</dbReference>
<evidence type="ECO:0000256" key="8">
    <source>
        <dbReference type="ARBA" id="ARBA00023136"/>
    </source>
</evidence>
<keyword evidence="6 12" id="KW-0067">ATP-binding</keyword>
<dbReference type="Proteomes" id="UP000215137">
    <property type="component" value="Chromosome"/>
</dbReference>
<feature type="transmembrane region" description="Helical" evidence="9">
    <location>
        <begin position="12"/>
        <end position="32"/>
    </location>
</feature>
<feature type="transmembrane region" description="Helical" evidence="9">
    <location>
        <begin position="133"/>
        <end position="151"/>
    </location>
</feature>
<proteinExistence type="predicted"/>
<feature type="transmembrane region" description="Helical" evidence="9">
    <location>
        <begin position="238"/>
        <end position="258"/>
    </location>
</feature>
<dbReference type="PANTHER" id="PTHR43394:SF1">
    <property type="entry name" value="ATP-BINDING CASSETTE SUB-FAMILY B MEMBER 10, MITOCHONDRIAL"/>
    <property type="match status" value="1"/>
</dbReference>
<keyword evidence="4 9" id="KW-0812">Transmembrane</keyword>
<keyword evidence="13" id="KW-1185">Reference proteome</keyword>
<reference evidence="12 13" key="1">
    <citation type="submission" date="2017-08" db="EMBL/GenBank/DDBJ databases">
        <title>Complete Genome Sequence of Bacillus kochii Oregon-R-modENCODE STRAIN BDGP4, isolated from Drosophila melanogaster gut.</title>
        <authorList>
            <person name="Wan K.H."/>
            <person name="Yu C."/>
            <person name="Park S."/>
            <person name="Hammonds A.S."/>
            <person name="Booth B.W."/>
            <person name="Celniker S.E."/>
        </authorList>
    </citation>
    <scope>NUCLEOTIDE SEQUENCE [LARGE SCALE GENOMIC DNA]</scope>
    <source>
        <strain evidence="12 13">BDGP4</strain>
    </source>
</reference>
<dbReference type="EMBL" id="CP022983">
    <property type="protein sequence ID" value="ASV66440.1"/>
    <property type="molecule type" value="Genomic_DNA"/>
</dbReference>
<gene>
    <name evidence="12" type="ORF">CKF48_03335</name>
</gene>
<dbReference type="Gene3D" id="1.20.1560.10">
    <property type="entry name" value="ABC transporter type 1, transmembrane domain"/>
    <property type="match status" value="1"/>
</dbReference>
<evidence type="ECO:0000313" key="12">
    <source>
        <dbReference type="EMBL" id="ASV66440.1"/>
    </source>
</evidence>
<keyword evidence="8 9" id="KW-0472">Membrane</keyword>